<dbReference type="EMBL" id="JBHLZU010000021">
    <property type="protein sequence ID" value="MFB9907504.1"/>
    <property type="molecule type" value="Genomic_DNA"/>
</dbReference>
<dbReference type="InterPro" id="IPR036388">
    <property type="entry name" value="WH-like_DNA-bd_sf"/>
</dbReference>
<dbReference type="InterPro" id="IPR000086">
    <property type="entry name" value="NUDIX_hydrolase_dom"/>
</dbReference>
<keyword evidence="5" id="KW-1185">Reference proteome</keyword>
<evidence type="ECO:0000313" key="4">
    <source>
        <dbReference type="EMBL" id="MFB9907504.1"/>
    </source>
</evidence>
<evidence type="ECO:0000256" key="2">
    <source>
        <dbReference type="SAM" id="MobiDB-lite"/>
    </source>
</evidence>
<keyword evidence="1" id="KW-0378">Hydrolase</keyword>
<dbReference type="InterPro" id="IPR015797">
    <property type="entry name" value="NUDIX_hydrolase-like_dom_sf"/>
</dbReference>
<dbReference type="Gene3D" id="1.10.10.10">
    <property type="entry name" value="Winged helix-like DNA-binding domain superfamily/Winged helix DNA-binding domain"/>
    <property type="match status" value="1"/>
</dbReference>
<dbReference type="PROSITE" id="PS00893">
    <property type="entry name" value="NUDIX_BOX"/>
    <property type="match status" value="1"/>
</dbReference>
<comment type="caution">
    <text evidence="4">The sequence shown here is derived from an EMBL/GenBank/DDBJ whole genome shotgun (WGS) entry which is preliminary data.</text>
</comment>
<feature type="region of interest" description="Disordered" evidence="2">
    <location>
        <begin position="189"/>
        <end position="208"/>
    </location>
</feature>
<dbReference type="InterPro" id="IPR036390">
    <property type="entry name" value="WH_DNA-bd_sf"/>
</dbReference>
<dbReference type="PROSITE" id="PS51462">
    <property type="entry name" value="NUDIX"/>
    <property type="match status" value="1"/>
</dbReference>
<proteinExistence type="predicted"/>
<dbReference type="Pfam" id="PF00293">
    <property type="entry name" value="NUDIX"/>
    <property type="match status" value="1"/>
</dbReference>
<evidence type="ECO:0000313" key="5">
    <source>
        <dbReference type="Proteomes" id="UP001589693"/>
    </source>
</evidence>
<dbReference type="InterPro" id="IPR054105">
    <property type="entry name" value="WHD_NrtR"/>
</dbReference>
<evidence type="ECO:0000256" key="1">
    <source>
        <dbReference type="ARBA" id="ARBA00022801"/>
    </source>
</evidence>
<reference evidence="4 5" key="1">
    <citation type="submission" date="2024-09" db="EMBL/GenBank/DDBJ databases">
        <authorList>
            <person name="Sun Q."/>
            <person name="Mori K."/>
        </authorList>
    </citation>
    <scope>NUCLEOTIDE SEQUENCE [LARGE SCALE GENOMIC DNA]</scope>
    <source>
        <strain evidence="4 5">TBRC 7907</strain>
    </source>
</reference>
<dbReference type="SUPFAM" id="SSF55811">
    <property type="entry name" value="Nudix"/>
    <property type="match status" value="1"/>
</dbReference>
<sequence length="233" mass="25342">MSHTEYPPFAVTADLVVLTIREDALCALLVRRAADPFAGCWALPGGFVGEDEDTDAAARRELEEETGLADGTVHLEQLASYGAPGRDPRMRVVTIAYLALAPDLPAPTAGSDAADARWWPVEELLADPGRLAFDHHRILSDGVARARAMPENATVFCRPEFTVAELRRACEVVMGTPLDPRNFHRKVTGRPGFLAPTGTMTTRDGGRPARLYRRSLVSRSSQSSDDFSTAPVR</sequence>
<dbReference type="CDD" id="cd18873">
    <property type="entry name" value="NUDIX_NadM_like"/>
    <property type="match status" value="1"/>
</dbReference>
<name>A0ABV6A5G5_9PSEU</name>
<dbReference type="Gene3D" id="3.90.79.10">
    <property type="entry name" value="Nucleoside Triphosphate Pyrophosphohydrolase"/>
    <property type="match status" value="1"/>
</dbReference>
<dbReference type="RefSeq" id="WP_377857791.1">
    <property type="nucleotide sequence ID" value="NZ_JBHLZU010000021.1"/>
</dbReference>
<feature type="domain" description="Nudix hydrolase" evidence="3">
    <location>
        <begin position="7"/>
        <end position="145"/>
    </location>
</feature>
<organism evidence="4 5">
    <name type="scientific">Allokutzneria oryzae</name>
    <dbReference type="NCBI Taxonomy" id="1378989"/>
    <lineage>
        <taxon>Bacteria</taxon>
        <taxon>Bacillati</taxon>
        <taxon>Actinomycetota</taxon>
        <taxon>Actinomycetes</taxon>
        <taxon>Pseudonocardiales</taxon>
        <taxon>Pseudonocardiaceae</taxon>
        <taxon>Allokutzneria</taxon>
    </lineage>
</organism>
<dbReference type="PANTHER" id="PTHR43736">
    <property type="entry name" value="ADP-RIBOSE PYROPHOSPHATASE"/>
    <property type="match status" value="1"/>
</dbReference>
<dbReference type="Pfam" id="PF21906">
    <property type="entry name" value="WHD_NrtR"/>
    <property type="match status" value="1"/>
</dbReference>
<protein>
    <submittedName>
        <fullName evidence="4">NUDIX domain-containing protein</fullName>
    </submittedName>
</protein>
<accession>A0ABV6A5G5</accession>
<dbReference type="PANTHER" id="PTHR43736:SF4">
    <property type="entry name" value="SLR1690 PROTEIN"/>
    <property type="match status" value="1"/>
</dbReference>
<dbReference type="InterPro" id="IPR020084">
    <property type="entry name" value="NUDIX_hydrolase_CS"/>
</dbReference>
<dbReference type="SUPFAM" id="SSF46785">
    <property type="entry name" value="Winged helix' DNA-binding domain"/>
    <property type="match status" value="1"/>
</dbReference>
<dbReference type="Proteomes" id="UP001589693">
    <property type="component" value="Unassembled WGS sequence"/>
</dbReference>
<gene>
    <name evidence="4" type="ORF">ACFFQA_26530</name>
</gene>
<evidence type="ECO:0000259" key="3">
    <source>
        <dbReference type="PROSITE" id="PS51462"/>
    </source>
</evidence>